<dbReference type="InterPro" id="IPR001623">
    <property type="entry name" value="DnaJ_domain"/>
</dbReference>
<keyword evidence="11" id="KW-1185">Reference proteome</keyword>
<comment type="caution">
    <text evidence="10">The sequence shown here is derived from an EMBL/GenBank/DDBJ whole genome shotgun (WGS) entry which is preliminary data.</text>
</comment>
<organism evidence="10 11">
    <name type="scientific">Operophtera brumata</name>
    <name type="common">Winter moth</name>
    <name type="synonym">Phalaena brumata</name>
    <dbReference type="NCBI Taxonomy" id="104452"/>
    <lineage>
        <taxon>Eukaryota</taxon>
        <taxon>Metazoa</taxon>
        <taxon>Ecdysozoa</taxon>
        <taxon>Arthropoda</taxon>
        <taxon>Hexapoda</taxon>
        <taxon>Insecta</taxon>
        <taxon>Pterygota</taxon>
        <taxon>Neoptera</taxon>
        <taxon>Endopterygota</taxon>
        <taxon>Lepidoptera</taxon>
        <taxon>Glossata</taxon>
        <taxon>Ditrysia</taxon>
        <taxon>Geometroidea</taxon>
        <taxon>Geometridae</taxon>
        <taxon>Larentiinae</taxon>
        <taxon>Operophtera</taxon>
    </lineage>
</organism>
<evidence type="ECO:0000256" key="5">
    <source>
        <dbReference type="ARBA" id="ARBA00022989"/>
    </source>
</evidence>
<protein>
    <recommendedName>
        <fullName evidence="3">DnaJ homolog subfamily C member 22</fullName>
    </recommendedName>
</protein>
<proteinExistence type="predicted"/>
<dbReference type="CDD" id="cd06257">
    <property type="entry name" value="DnaJ"/>
    <property type="match status" value="1"/>
</dbReference>
<keyword evidence="4 8" id="KW-0812">Transmembrane</keyword>
<dbReference type="Proteomes" id="UP000037510">
    <property type="component" value="Unassembled WGS sequence"/>
</dbReference>
<dbReference type="Pfam" id="PF05154">
    <property type="entry name" value="TM2"/>
    <property type="match status" value="1"/>
</dbReference>
<feature type="transmembrane region" description="Helical" evidence="8">
    <location>
        <begin position="20"/>
        <end position="41"/>
    </location>
</feature>
<feature type="region of interest" description="Disordered" evidence="7">
    <location>
        <begin position="286"/>
        <end position="305"/>
    </location>
</feature>
<name>A0A0L7LPT9_OPEBR</name>
<feature type="transmembrane region" description="Helical" evidence="8">
    <location>
        <begin position="153"/>
        <end position="169"/>
    </location>
</feature>
<dbReference type="AlphaFoldDB" id="A0A0L7LPT9"/>
<dbReference type="PANTHER" id="PTHR44733:SF1">
    <property type="entry name" value="DNAJ HOMOLOG SUBFAMILY C MEMBER 22"/>
    <property type="match status" value="1"/>
</dbReference>
<dbReference type="PROSITE" id="PS50076">
    <property type="entry name" value="DNAJ_2"/>
    <property type="match status" value="1"/>
</dbReference>
<accession>A0A0L7LPT9</accession>
<dbReference type="Pfam" id="PF00226">
    <property type="entry name" value="DnaJ"/>
    <property type="match status" value="1"/>
</dbReference>
<evidence type="ECO:0000313" key="10">
    <source>
        <dbReference type="EMBL" id="KOB77424.1"/>
    </source>
</evidence>
<evidence type="ECO:0000256" key="4">
    <source>
        <dbReference type="ARBA" id="ARBA00022692"/>
    </source>
</evidence>
<dbReference type="Gene3D" id="1.10.287.110">
    <property type="entry name" value="DnaJ domain"/>
    <property type="match status" value="1"/>
</dbReference>
<feature type="transmembrane region" description="Helical" evidence="8">
    <location>
        <begin position="48"/>
        <end position="66"/>
    </location>
</feature>
<evidence type="ECO:0000256" key="8">
    <source>
        <dbReference type="SAM" id="Phobius"/>
    </source>
</evidence>
<dbReference type="EMBL" id="JTDY01000387">
    <property type="protein sequence ID" value="KOB77424.1"/>
    <property type="molecule type" value="Genomic_DNA"/>
</dbReference>
<feature type="domain" description="J" evidence="9">
    <location>
        <begin position="226"/>
        <end position="303"/>
    </location>
</feature>
<dbReference type="PRINTS" id="PR00625">
    <property type="entry name" value="JDOMAIN"/>
</dbReference>
<evidence type="ECO:0000259" key="9">
    <source>
        <dbReference type="PROSITE" id="PS50076"/>
    </source>
</evidence>
<reference evidence="10 11" key="1">
    <citation type="journal article" date="2015" name="Genome Biol. Evol.">
        <title>The genome of winter moth (Operophtera brumata) provides a genomic perspective on sexual dimorphism and phenology.</title>
        <authorList>
            <person name="Derks M.F."/>
            <person name="Smit S."/>
            <person name="Salis L."/>
            <person name="Schijlen E."/>
            <person name="Bossers A."/>
            <person name="Mateman C."/>
            <person name="Pijl A.S."/>
            <person name="de Ridder D."/>
            <person name="Groenen M.A."/>
            <person name="Visser M.E."/>
            <person name="Megens H.J."/>
        </authorList>
    </citation>
    <scope>NUCLEOTIDE SEQUENCE [LARGE SCALE GENOMIC DNA]</scope>
    <source>
        <strain evidence="10">WM2013NL</strain>
        <tissue evidence="10">Head and thorax</tissue>
    </source>
</reference>
<dbReference type="PANTHER" id="PTHR44733">
    <property type="entry name" value="DNAJ HOMOLOG SUBFAMILY C MEMBER 22"/>
    <property type="match status" value="1"/>
</dbReference>
<evidence type="ECO:0000256" key="2">
    <source>
        <dbReference type="ARBA" id="ARBA00004141"/>
    </source>
</evidence>
<dbReference type="STRING" id="104452.A0A0L7LPT9"/>
<keyword evidence="6 8" id="KW-0472">Membrane</keyword>
<gene>
    <name evidence="10" type="ORF">OBRU01_04083</name>
</gene>
<dbReference type="SUPFAM" id="SSF46565">
    <property type="entry name" value="Chaperone J-domain"/>
    <property type="match status" value="1"/>
</dbReference>
<evidence type="ECO:0000256" key="3">
    <source>
        <dbReference type="ARBA" id="ARBA00020945"/>
    </source>
</evidence>
<dbReference type="InterPro" id="IPR036869">
    <property type="entry name" value="J_dom_sf"/>
</dbReference>
<dbReference type="SMART" id="SM00271">
    <property type="entry name" value="DnaJ"/>
    <property type="match status" value="1"/>
</dbReference>
<evidence type="ECO:0000313" key="11">
    <source>
        <dbReference type="Proteomes" id="UP000037510"/>
    </source>
</evidence>
<evidence type="ECO:0000256" key="7">
    <source>
        <dbReference type="SAM" id="MobiDB-lite"/>
    </source>
</evidence>
<comment type="function">
    <text evidence="1">May function as a co-chaperone.</text>
</comment>
<dbReference type="InterPro" id="IPR007829">
    <property type="entry name" value="TM2"/>
</dbReference>
<feature type="transmembrane region" description="Helical" evidence="8">
    <location>
        <begin position="181"/>
        <end position="205"/>
    </location>
</feature>
<keyword evidence="5 8" id="KW-1133">Transmembrane helix</keyword>
<evidence type="ECO:0000256" key="6">
    <source>
        <dbReference type="ARBA" id="ARBA00023136"/>
    </source>
</evidence>
<dbReference type="GO" id="GO:0016020">
    <property type="term" value="C:membrane"/>
    <property type="evidence" value="ECO:0007669"/>
    <property type="project" value="UniProtKB-SubCell"/>
</dbReference>
<sequence>MPTSANGVGVVLNPNPSKKSVFVAYLLWLFGGIFGMHHYYLGRDRHGFVWWTTLGGFGVGWLGEVLKVRKYVLDANEDHKYMTELISKMQRNPKMTMYAIPPDAVWGINLRYLNLLIPLAAALGREKGSLKWPLIGAYAAYPIRYYIFDESLWVMAVVITSALLFDSFAKNWDRQPSKRHFVKRVAVIGVCTCLYLSLWGSYLWLDLKQCLIETYNYAQHHGWYEVWKQIIDLSDPHGEQNAYKQEITSIWRRLSRENHPDKVKDETLRRQAQDRFMEIQQAYELLSNSKNRRNRRNKKDNSADL</sequence>
<comment type="subcellular location">
    <subcellularLocation>
        <location evidence="2">Membrane</location>
        <topology evidence="2">Multi-pass membrane protein</topology>
    </subcellularLocation>
</comment>
<evidence type="ECO:0000256" key="1">
    <source>
        <dbReference type="ARBA" id="ARBA00002080"/>
    </source>
</evidence>